<keyword evidence="3" id="KW-1185">Reference proteome</keyword>
<evidence type="ECO:0000256" key="1">
    <source>
        <dbReference type="SAM" id="MobiDB-lite"/>
    </source>
</evidence>
<feature type="region of interest" description="Disordered" evidence="1">
    <location>
        <begin position="1"/>
        <end position="117"/>
    </location>
</feature>
<sequence length="177" mass="17773">MRLQAGPRPAGSSLGTPGGGARRTGLQGAARGTSTAPALTGEAPKEPRSSPGPAVRNPRPGPGDQEDDGKKRGGGGSTPRNCGGRPGPHGPPAPAPGSAADPRQAVTIARLSRRPRNAASVVLRPFGAQPALVPRLANFGLKSPPTRQGGSAVPRQRGHSVQEGHPMELDGVSIRGG</sequence>
<reference evidence="2" key="1">
    <citation type="journal article" date="2022" name="bioRxiv">
        <title>Sequencing and chromosome-scale assembly of the giantPleurodeles waltlgenome.</title>
        <authorList>
            <person name="Brown T."/>
            <person name="Elewa A."/>
            <person name="Iarovenko S."/>
            <person name="Subramanian E."/>
            <person name="Araus A.J."/>
            <person name="Petzold A."/>
            <person name="Susuki M."/>
            <person name="Suzuki K.-i.T."/>
            <person name="Hayashi T."/>
            <person name="Toyoda A."/>
            <person name="Oliveira C."/>
            <person name="Osipova E."/>
            <person name="Leigh N.D."/>
            <person name="Simon A."/>
            <person name="Yun M.H."/>
        </authorList>
    </citation>
    <scope>NUCLEOTIDE SEQUENCE</scope>
    <source>
        <strain evidence="2">20211129_DDA</strain>
        <tissue evidence="2">Liver</tissue>
    </source>
</reference>
<dbReference type="Proteomes" id="UP001066276">
    <property type="component" value="Chromosome 2_1"/>
</dbReference>
<evidence type="ECO:0000313" key="3">
    <source>
        <dbReference type="Proteomes" id="UP001066276"/>
    </source>
</evidence>
<dbReference type="AlphaFoldDB" id="A0AAV7VS47"/>
<organism evidence="2 3">
    <name type="scientific">Pleurodeles waltl</name>
    <name type="common">Iberian ribbed newt</name>
    <dbReference type="NCBI Taxonomy" id="8319"/>
    <lineage>
        <taxon>Eukaryota</taxon>
        <taxon>Metazoa</taxon>
        <taxon>Chordata</taxon>
        <taxon>Craniata</taxon>
        <taxon>Vertebrata</taxon>
        <taxon>Euteleostomi</taxon>
        <taxon>Amphibia</taxon>
        <taxon>Batrachia</taxon>
        <taxon>Caudata</taxon>
        <taxon>Salamandroidea</taxon>
        <taxon>Salamandridae</taxon>
        <taxon>Pleurodelinae</taxon>
        <taxon>Pleurodeles</taxon>
    </lineage>
</organism>
<proteinExistence type="predicted"/>
<protein>
    <submittedName>
        <fullName evidence="2">Uncharacterized protein</fullName>
    </submittedName>
</protein>
<gene>
    <name evidence="2" type="ORF">NDU88_006950</name>
</gene>
<evidence type="ECO:0000313" key="2">
    <source>
        <dbReference type="EMBL" id="KAJ1203156.1"/>
    </source>
</evidence>
<feature type="region of interest" description="Disordered" evidence="1">
    <location>
        <begin position="138"/>
        <end position="177"/>
    </location>
</feature>
<name>A0AAV7VS47_PLEWA</name>
<dbReference type="EMBL" id="JANPWB010000003">
    <property type="protein sequence ID" value="KAJ1203156.1"/>
    <property type="molecule type" value="Genomic_DNA"/>
</dbReference>
<comment type="caution">
    <text evidence="2">The sequence shown here is derived from an EMBL/GenBank/DDBJ whole genome shotgun (WGS) entry which is preliminary data.</text>
</comment>
<accession>A0AAV7VS47</accession>